<organism evidence="2">
    <name type="scientific">Deinococcus sp. VB142</name>
    <dbReference type="NCBI Taxonomy" id="3112952"/>
    <lineage>
        <taxon>Bacteria</taxon>
        <taxon>Thermotogati</taxon>
        <taxon>Deinococcota</taxon>
        <taxon>Deinococci</taxon>
        <taxon>Deinococcales</taxon>
        <taxon>Deinococcaceae</taxon>
        <taxon>Deinococcus</taxon>
    </lineage>
</organism>
<dbReference type="RefSeq" id="WP_339098287.1">
    <property type="nucleotide sequence ID" value="NZ_CP149785.1"/>
</dbReference>
<keyword evidence="2" id="KW-0614">Plasmid</keyword>
<feature type="compositionally biased region" description="Low complexity" evidence="1">
    <location>
        <begin position="8"/>
        <end position="18"/>
    </location>
</feature>
<evidence type="ECO:0000313" key="2">
    <source>
        <dbReference type="EMBL" id="WYF46774.1"/>
    </source>
</evidence>
<proteinExistence type="predicted"/>
<dbReference type="AlphaFoldDB" id="A0AAU6Q819"/>
<dbReference type="EMBL" id="CP149785">
    <property type="protein sequence ID" value="WYF46774.1"/>
    <property type="molecule type" value="Genomic_DNA"/>
</dbReference>
<evidence type="ECO:0000256" key="1">
    <source>
        <dbReference type="SAM" id="MobiDB-lite"/>
    </source>
</evidence>
<feature type="region of interest" description="Disordered" evidence="1">
    <location>
        <begin position="1"/>
        <end position="24"/>
    </location>
</feature>
<reference evidence="2" key="1">
    <citation type="submission" date="2024-03" db="EMBL/GenBank/DDBJ databases">
        <title>Deinococcus weizhi sp. nov., isolated from human skin.</title>
        <authorList>
            <person name="Wei Z."/>
            <person name="Tian F."/>
            <person name="Yang C."/>
            <person name="Xin L.T."/>
            <person name="Wen Z.J."/>
            <person name="Lan K.C."/>
            <person name="Yu L."/>
            <person name="Zhe W."/>
            <person name="Dan F.D."/>
            <person name="Jun W."/>
            <person name="Rui Z."/>
            <person name="Yong X.J."/>
            <person name="Ting Y."/>
            <person name="Wei X."/>
            <person name="Xu Z.G."/>
            <person name="Xin Z."/>
            <person name="Dong F.G."/>
            <person name="Ni X.M."/>
            <person name="Zheng M.G."/>
            <person name="Chun Y."/>
            <person name="Qian W.X."/>
        </authorList>
    </citation>
    <scope>NUCLEOTIDE SEQUENCE</scope>
    <source>
        <strain evidence="2">VB142</strain>
        <plasmid evidence="2">p2</plasmid>
    </source>
</reference>
<protein>
    <submittedName>
        <fullName evidence="2">Uncharacterized protein</fullName>
    </submittedName>
</protein>
<name>A0AAU6Q819_9DEIO</name>
<accession>A0AAU6Q819</accession>
<geneLocation type="plasmid" evidence="2">
    <name>p2</name>
</geneLocation>
<sequence>MKRRARQSPVVSSTVHVPPKLPPLPMTEPELAQFIGELMQATWPRVQACAQRQPRRKGPA</sequence>
<gene>
    <name evidence="2" type="ORF">WDJ50_18595</name>
</gene>